<dbReference type="HOGENOM" id="CLU_2537619_0_0_10"/>
<dbReference type="AlphaFoldDB" id="I4APV8"/>
<dbReference type="EMBL" id="CP003345">
    <property type="protein sequence ID" value="AFM05993.1"/>
    <property type="molecule type" value="Genomic_DNA"/>
</dbReference>
<evidence type="ECO:0000313" key="1">
    <source>
        <dbReference type="EMBL" id="AFM05993.1"/>
    </source>
</evidence>
<gene>
    <name evidence="1" type="ordered locus">Fleli_3679</name>
</gene>
<name>I4APV8_BERLS</name>
<protein>
    <submittedName>
        <fullName evidence="1">Uncharacterized protein</fullName>
    </submittedName>
</protein>
<dbReference type="KEGG" id="fli:Fleli_3679"/>
<sequence>MLPTKKIKNLSSKTDDGIIWKNNFWKRRTTIFYAGREIDHFQVKGLFVLRGTGILMDREFEIKTTHIWQNKFNFIDKTTNKVY</sequence>
<reference evidence="2" key="1">
    <citation type="submission" date="2012-06" db="EMBL/GenBank/DDBJ databases">
        <title>The complete genome of Flexibacter litoralis DSM 6794.</title>
        <authorList>
            <person name="Lucas S."/>
            <person name="Copeland A."/>
            <person name="Lapidus A."/>
            <person name="Glavina del Rio T."/>
            <person name="Dalin E."/>
            <person name="Tice H."/>
            <person name="Bruce D."/>
            <person name="Goodwin L."/>
            <person name="Pitluck S."/>
            <person name="Peters L."/>
            <person name="Ovchinnikova G."/>
            <person name="Lu M."/>
            <person name="Kyrpides N."/>
            <person name="Mavromatis K."/>
            <person name="Ivanova N."/>
            <person name="Brettin T."/>
            <person name="Detter J.C."/>
            <person name="Han C."/>
            <person name="Larimer F."/>
            <person name="Land M."/>
            <person name="Hauser L."/>
            <person name="Markowitz V."/>
            <person name="Cheng J.-F."/>
            <person name="Hugenholtz P."/>
            <person name="Woyke T."/>
            <person name="Wu D."/>
            <person name="Spring S."/>
            <person name="Lang E."/>
            <person name="Kopitz M."/>
            <person name="Brambilla E."/>
            <person name="Klenk H.-P."/>
            <person name="Eisen J.A."/>
        </authorList>
    </citation>
    <scope>NUCLEOTIDE SEQUENCE [LARGE SCALE GENOMIC DNA]</scope>
    <source>
        <strain evidence="2">ATCC 23117 / DSM 6794 / NBRC 15988 / NCIMB 1366 / Sio-4</strain>
    </source>
</reference>
<keyword evidence="2" id="KW-1185">Reference proteome</keyword>
<organism evidence="1 2">
    <name type="scientific">Bernardetia litoralis (strain ATCC 23117 / DSM 6794 / NBRC 15988 / NCIMB 1366 / Fx l1 / Sio-4)</name>
    <name type="common">Flexibacter litoralis</name>
    <dbReference type="NCBI Taxonomy" id="880071"/>
    <lineage>
        <taxon>Bacteria</taxon>
        <taxon>Pseudomonadati</taxon>
        <taxon>Bacteroidota</taxon>
        <taxon>Cytophagia</taxon>
        <taxon>Cytophagales</taxon>
        <taxon>Bernardetiaceae</taxon>
        <taxon>Bernardetia</taxon>
    </lineage>
</organism>
<proteinExistence type="predicted"/>
<dbReference type="Proteomes" id="UP000006054">
    <property type="component" value="Chromosome"/>
</dbReference>
<accession>I4APV8</accession>
<evidence type="ECO:0000313" key="2">
    <source>
        <dbReference type="Proteomes" id="UP000006054"/>
    </source>
</evidence>
<dbReference type="RefSeq" id="WP_014799417.1">
    <property type="nucleotide sequence ID" value="NC_018018.1"/>
</dbReference>